<name>A0A809RUY8_9BACT</name>
<accession>A0A809RUY8</accession>
<evidence type="ECO:0000259" key="4">
    <source>
        <dbReference type="PROSITE" id="PS50949"/>
    </source>
</evidence>
<keyword evidence="2" id="KW-0238">DNA-binding</keyword>
<evidence type="ECO:0000256" key="1">
    <source>
        <dbReference type="ARBA" id="ARBA00023015"/>
    </source>
</evidence>
<proteinExistence type="predicted"/>
<dbReference type="InterPro" id="IPR036390">
    <property type="entry name" value="WH_DNA-bd_sf"/>
</dbReference>
<dbReference type="AlphaFoldDB" id="A0A809RUY8"/>
<dbReference type="InterPro" id="IPR000524">
    <property type="entry name" value="Tscrpt_reg_HTH_GntR"/>
</dbReference>
<dbReference type="KEGG" id="mfel:JPM2_5140"/>
<organism evidence="5 6">
    <name type="scientific">Mycoplasmopsis felis</name>
    <dbReference type="NCBI Taxonomy" id="33923"/>
    <lineage>
        <taxon>Bacteria</taxon>
        <taxon>Bacillati</taxon>
        <taxon>Mycoplasmatota</taxon>
        <taxon>Mycoplasmoidales</taxon>
        <taxon>Metamycoplasmataceae</taxon>
        <taxon>Mycoplasmopsis</taxon>
    </lineage>
</organism>
<dbReference type="SMART" id="SM00345">
    <property type="entry name" value="HTH_GNTR"/>
    <property type="match status" value="1"/>
</dbReference>
<sequence>MLKNNNNNNQRKKIVKVSEKSAIKTKTNMVVDYLIDLIVSKKVPVNKIMPSEHYVMEKMDCSRSIVVSAYQKLESIGAIYSISKRGHFVAENFHNLIKPIPFMLDVDRIFGNEVTSIKPNWFQEKNIIFVNGFRTFEKQLEKKGQIIGQAEIYISLKVVDLYEPLNLNKPLVASLNDRKALKNIVYELKYEKCSKLNDELLVVITFWGYDNDSVSIAGKYYIKPEFFKFYHQEFSLNH</sequence>
<feature type="domain" description="HTH gntR-type" evidence="4">
    <location>
        <begin position="24"/>
        <end position="92"/>
    </location>
</feature>
<evidence type="ECO:0000256" key="2">
    <source>
        <dbReference type="ARBA" id="ARBA00023125"/>
    </source>
</evidence>
<dbReference type="Proteomes" id="UP000464317">
    <property type="component" value="Chromosome"/>
</dbReference>
<evidence type="ECO:0000313" key="6">
    <source>
        <dbReference type="Proteomes" id="UP000464317"/>
    </source>
</evidence>
<evidence type="ECO:0000256" key="3">
    <source>
        <dbReference type="ARBA" id="ARBA00023163"/>
    </source>
</evidence>
<dbReference type="Gene3D" id="1.10.10.10">
    <property type="entry name" value="Winged helix-like DNA-binding domain superfamily/Winged helix DNA-binding domain"/>
    <property type="match status" value="1"/>
</dbReference>
<reference evidence="5 6" key="1">
    <citation type="submission" date="2020-01" db="EMBL/GenBank/DDBJ databases">
        <title>Complete genome sequence of Mycoplasma felis strain Myco-2.</title>
        <authorList>
            <person name="Kinoshita Y."/>
            <person name="Niwa H."/>
            <person name="Uchida-Fujii E."/>
            <person name="Nukada T."/>
        </authorList>
    </citation>
    <scope>NUCLEOTIDE SEQUENCE [LARGE SCALE GENOMIC DNA]</scope>
    <source>
        <strain evidence="5 6">Myco-2</strain>
    </source>
</reference>
<dbReference type="PROSITE" id="PS50949">
    <property type="entry name" value="HTH_GNTR"/>
    <property type="match status" value="1"/>
</dbReference>
<dbReference type="Pfam" id="PF00392">
    <property type="entry name" value="GntR"/>
    <property type="match status" value="1"/>
</dbReference>
<gene>
    <name evidence="5" type="ORF">JPM2_5140</name>
</gene>
<dbReference type="SUPFAM" id="SSF46785">
    <property type="entry name" value="Winged helix' DNA-binding domain"/>
    <property type="match status" value="1"/>
</dbReference>
<dbReference type="GO" id="GO:0003700">
    <property type="term" value="F:DNA-binding transcription factor activity"/>
    <property type="evidence" value="ECO:0007669"/>
    <property type="project" value="InterPro"/>
</dbReference>
<dbReference type="GO" id="GO:0003677">
    <property type="term" value="F:DNA binding"/>
    <property type="evidence" value="ECO:0007669"/>
    <property type="project" value="UniProtKB-KW"/>
</dbReference>
<keyword evidence="1" id="KW-0805">Transcription regulation</keyword>
<dbReference type="EMBL" id="AP022325">
    <property type="protein sequence ID" value="BBU47821.1"/>
    <property type="molecule type" value="Genomic_DNA"/>
</dbReference>
<protein>
    <recommendedName>
        <fullName evidence="4">HTH gntR-type domain-containing protein</fullName>
    </recommendedName>
</protein>
<dbReference type="RefSeq" id="WP_161553248.1">
    <property type="nucleotide sequence ID" value="NZ_AP022325.1"/>
</dbReference>
<keyword evidence="3" id="KW-0804">Transcription</keyword>
<keyword evidence="6" id="KW-1185">Reference proteome</keyword>
<evidence type="ECO:0000313" key="5">
    <source>
        <dbReference type="EMBL" id="BBU47821.1"/>
    </source>
</evidence>
<dbReference type="InterPro" id="IPR036388">
    <property type="entry name" value="WH-like_DNA-bd_sf"/>
</dbReference>